<evidence type="ECO:0008006" key="4">
    <source>
        <dbReference type="Google" id="ProtNLM"/>
    </source>
</evidence>
<dbReference type="RefSeq" id="WP_379560256.1">
    <property type="nucleotide sequence ID" value="NZ_CP085256.1"/>
</dbReference>
<proteinExistence type="predicted"/>
<organism evidence="2 3">
    <name type="scientific">Oceanobacillus kapialis</name>
    <dbReference type="NCBI Taxonomy" id="481353"/>
    <lineage>
        <taxon>Bacteria</taxon>
        <taxon>Bacillati</taxon>
        <taxon>Bacillota</taxon>
        <taxon>Bacilli</taxon>
        <taxon>Bacillales</taxon>
        <taxon>Bacillaceae</taxon>
        <taxon>Oceanobacillus</taxon>
    </lineage>
</organism>
<protein>
    <recommendedName>
        <fullName evidence="4">DUF4083 domain-containing protein</fullName>
    </recommendedName>
</protein>
<sequence>MEFLALFAFLFNIALPLAVILFLVWVYQIKKNSELTTRQNQRIMKLLEELNRKS</sequence>
<evidence type="ECO:0000313" key="3">
    <source>
        <dbReference type="Proteomes" id="UP001597451"/>
    </source>
</evidence>
<evidence type="ECO:0000256" key="1">
    <source>
        <dbReference type="SAM" id="Phobius"/>
    </source>
</evidence>
<keyword evidence="1" id="KW-1133">Transmembrane helix</keyword>
<keyword evidence="1" id="KW-0472">Membrane</keyword>
<feature type="transmembrane region" description="Helical" evidence="1">
    <location>
        <begin position="6"/>
        <end position="27"/>
    </location>
</feature>
<reference evidence="3" key="1">
    <citation type="journal article" date="2019" name="Int. J. Syst. Evol. Microbiol.">
        <title>The Global Catalogue of Microorganisms (GCM) 10K type strain sequencing project: providing services to taxonomists for standard genome sequencing and annotation.</title>
        <authorList>
            <consortium name="The Broad Institute Genomics Platform"/>
            <consortium name="The Broad Institute Genome Sequencing Center for Infectious Disease"/>
            <person name="Wu L."/>
            <person name="Ma J."/>
        </authorList>
    </citation>
    <scope>NUCLEOTIDE SEQUENCE [LARGE SCALE GENOMIC DNA]</scope>
    <source>
        <strain evidence="3">TISTR 1858</strain>
    </source>
</reference>
<dbReference type="EMBL" id="JBHUMX010000004">
    <property type="protein sequence ID" value="MFD2627603.1"/>
    <property type="molecule type" value="Genomic_DNA"/>
</dbReference>
<keyword evidence="3" id="KW-1185">Reference proteome</keyword>
<evidence type="ECO:0000313" key="2">
    <source>
        <dbReference type="EMBL" id="MFD2627603.1"/>
    </source>
</evidence>
<accession>A0ABW5PW39</accession>
<keyword evidence="1" id="KW-0812">Transmembrane</keyword>
<comment type="caution">
    <text evidence="2">The sequence shown here is derived from an EMBL/GenBank/DDBJ whole genome shotgun (WGS) entry which is preliminary data.</text>
</comment>
<gene>
    <name evidence="2" type="ORF">ACFSUN_02205</name>
</gene>
<name>A0ABW5PW39_9BACI</name>
<dbReference type="Proteomes" id="UP001597451">
    <property type="component" value="Unassembled WGS sequence"/>
</dbReference>